<dbReference type="Proteomes" id="UP000654075">
    <property type="component" value="Unassembled WGS sequence"/>
</dbReference>
<dbReference type="InterPro" id="IPR009091">
    <property type="entry name" value="RCC1/BLIP-II"/>
</dbReference>
<feature type="transmembrane region" description="Helical" evidence="8">
    <location>
        <begin position="99"/>
        <end position="125"/>
    </location>
</feature>
<feature type="compositionally biased region" description="Pro residues" evidence="7">
    <location>
        <begin position="2317"/>
        <end position="2326"/>
    </location>
</feature>
<dbReference type="PROSITE" id="PS50853">
    <property type="entry name" value="FN3"/>
    <property type="match status" value="5"/>
</dbReference>
<evidence type="ECO:0000256" key="8">
    <source>
        <dbReference type="SAM" id="Phobius"/>
    </source>
</evidence>
<feature type="compositionally biased region" description="Polar residues" evidence="7">
    <location>
        <begin position="2447"/>
        <end position="2460"/>
    </location>
</feature>
<feature type="transmembrane region" description="Helical" evidence="8">
    <location>
        <begin position="183"/>
        <end position="206"/>
    </location>
</feature>
<dbReference type="SUPFAM" id="SSF49265">
    <property type="entry name" value="Fibronectin type III"/>
    <property type="match status" value="5"/>
</dbReference>
<dbReference type="InterPro" id="IPR027417">
    <property type="entry name" value="P-loop_NTPase"/>
</dbReference>
<feature type="transmembrane region" description="Helical" evidence="8">
    <location>
        <begin position="816"/>
        <end position="836"/>
    </location>
</feature>
<dbReference type="SUPFAM" id="SSF50985">
    <property type="entry name" value="RCC1/BLIP-II"/>
    <property type="match status" value="1"/>
</dbReference>
<keyword evidence="2 8" id="KW-0812">Transmembrane</keyword>
<dbReference type="InterPro" id="IPR003439">
    <property type="entry name" value="ABC_transporter-like_ATP-bd"/>
</dbReference>
<comment type="caution">
    <text evidence="11">The sequence shown here is derived from an EMBL/GenBank/DDBJ whole genome shotgun (WGS) entry which is preliminary data.</text>
</comment>
<feature type="region of interest" description="Disordered" evidence="7">
    <location>
        <begin position="2308"/>
        <end position="2330"/>
    </location>
</feature>
<feature type="domain" description="Fibronectin type-III" evidence="9">
    <location>
        <begin position="1788"/>
        <end position="1883"/>
    </location>
</feature>
<keyword evidence="12" id="KW-1185">Reference proteome</keyword>
<feature type="region of interest" description="Disordered" evidence="7">
    <location>
        <begin position="2405"/>
        <end position="2460"/>
    </location>
</feature>
<evidence type="ECO:0000256" key="2">
    <source>
        <dbReference type="ARBA" id="ARBA00022692"/>
    </source>
</evidence>
<dbReference type="Pfam" id="PF12698">
    <property type="entry name" value="ABC2_membrane_3"/>
    <property type="match status" value="1"/>
</dbReference>
<evidence type="ECO:0000256" key="5">
    <source>
        <dbReference type="ARBA" id="ARBA00022989"/>
    </source>
</evidence>
<feature type="transmembrane region" description="Helical" evidence="8">
    <location>
        <begin position="856"/>
        <end position="882"/>
    </location>
</feature>
<feature type="domain" description="Fibronectin type-III" evidence="9">
    <location>
        <begin position="2000"/>
        <end position="2099"/>
    </location>
</feature>
<dbReference type="InterPro" id="IPR026082">
    <property type="entry name" value="ABCA"/>
</dbReference>
<dbReference type="InterPro" id="IPR013525">
    <property type="entry name" value="ABC2_TM"/>
</dbReference>
<feature type="domain" description="ABC transporter" evidence="10">
    <location>
        <begin position="386"/>
        <end position="616"/>
    </location>
</feature>
<evidence type="ECO:0000313" key="12">
    <source>
        <dbReference type="Proteomes" id="UP000654075"/>
    </source>
</evidence>
<evidence type="ECO:0000256" key="6">
    <source>
        <dbReference type="ARBA" id="ARBA00023136"/>
    </source>
</evidence>
<feature type="transmembrane region" description="Helical" evidence="8">
    <location>
        <begin position="928"/>
        <end position="949"/>
    </location>
</feature>
<dbReference type="OrthoDB" id="10255969at2759"/>
<dbReference type="SUPFAM" id="SSF52540">
    <property type="entry name" value="P-loop containing nucleoside triphosphate hydrolases"/>
    <property type="match status" value="2"/>
</dbReference>
<feature type="domain" description="Fibronectin type-III" evidence="9">
    <location>
        <begin position="1884"/>
        <end position="1993"/>
    </location>
</feature>
<protein>
    <recommendedName>
        <fullName evidence="13">ATP-dependent transporter ycf16</fullName>
    </recommendedName>
</protein>
<feature type="domain" description="ABC transporter" evidence="10">
    <location>
        <begin position="1069"/>
        <end position="1324"/>
    </location>
</feature>
<dbReference type="CDD" id="cd03263">
    <property type="entry name" value="ABC_subfamily_A"/>
    <property type="match status" value="2"/>
</dbReference>
<feature type="transmembrane region" description="Helical" evidence="8">
    <location>
        <begin position="993"/>
        <end position="1017"/>
    </location>
</feature>
<evidence type="ECO:0000256" key="1">
    <source>
        <dbReference type="ARBA" id="ARBA00004141"/>
    </source>
</evidence>
<feature type="transmembrane region" description="Helical" evidence="8">
    <location>
        <begin position="313"/>
        <end position="330"/>
    </location>
</feature>
<dbReference type="Pfam" id="PF00005">
    <property type="entry name" value="ABC_tran"/>
    <property type="match status" value="2"/>
</dbReference>
<dbReference type="PANTHER" id="PTHR19229">
    <property type="entry name" value="ATP-BINDING CASSETTE TRANSPORTER SUBFAMILY A ABCA"/>
    <property type="match status" value="1"/>
</dbReference>
<proteinExistence type="predicted"/>
<feature type="compositionally biased region" description="Low complexity" evidence="7">
    <location>
        <begin position="2426"/>
        <end position="2446"/>
    </location>
</feature>
<dbReference type="PROSITE" id="PS50893">
    <property type="entry name" value="ABC_TRANSPORTER_2"/>
    <property type="match status" value="2"/>
</dbReference>
<feature type="transmembrane region" description="Helical" evidence="8">
    <location>
        <begin position="146"/>
        <end position="171"/>
    </location>
</feature>
<dbReference type="CDD" id="cd00063">
    <property type="entry name" value="FN3"/>
    <property type="match status" value="4"/>
</dbReference>
<evidence type="ECO:0000313" key="11">
    <source>
        <dbReference type="EMBL" id="CAE8595260.1"/>
    </source>
</evidence>
<keyword evidence="3" id="KW-0547">Nucleotide-binding</keyword>
<feature type="transmembrane region" description="Helical" evidence="8">
    <location>
        <begin position="961"/>
        <end position="981"/>
    </location>
</feature>
<keyword evidence="5 8" id="KW-1133">Transmembrane helix</keyword>
<accession>A0A813E5A4</accession>
<feature type="region of interest" description="Disordered" evidence="7">
    <location>
        <begin position="643"/>
        <end position="665"/>
    </location>
</feature>
<evidence type="ECO:0000256" key="7">
    <source>
        <dbReference type="SAM" id="MobiDB-lite"/>
    </source>
</evidence>
<dbReference type="Gene3D" id="2.130.10.30">
    <property type="entry name" value="Regulator of chromosome condensation 1/beta-lactamase-inhibitor protein II"/>
    <property type="match status" value="2"/>
</dbReference>
<dbReference type="GO" id="GO:0140359">
    <property type="term" value="F:ABC-type transporter activity"/>
    <property type="evidence" value="ECO:0007669"/>
    <property type="project" value="InterPro"/>
</dbReference>
<dbReference type="Pfam" id="PF00041">
    <property type="entry name" value="fn3"/>
    <property type="match status" value="2"/>
</dbReference>
<gene>
    <name evidence="11" type="ORF">PGLA1383_LOCUS13772</name>
</gene>
<sequence>MPVCGASEMATLPLGLHAESGTAPAANQLAEYQEPWMNAPPAPSLWAVFKVMMEKHIYIARKRRRILTSVWPALMYCGLTVFLYQAVFSSIDDTQMKAYLLALIVPLYVTIAIQGALQCVIVEVVSEKESKMKVIQNIYGLSTSMYWASWMGYFLILSSICVAVIYALLVYAAPIMYNSSPVLVVIILSASYIQQLLFAAIVSVFFDKQQTASTITSFLNLAMLALVATMQGALRGKSKIIWYLVGLLPTVNVYNGVASVMWLEALYYCDDSGVCSHGLSMRTLHAESLCPVSYSPQKPCPAPMPIFSAGESILLMLVDVVLYGFLAWWLEQVVQGEFGQAKPWTFCIDPAFMCKHRRGGIRSGSSGVARTRLLNSEAAPGRSVVLSMQKLRKVFGSKVAVDDMDLEVYGAEIFALLGHNGAGKTTCMNCVVGLIPMTSGQAVVNGYDIRTDMDLARRQMSICPQDNPMYDVFTVRQHLVFFASLRGVNPELVTQRLLEVLTALGMPEKVDDLCTSLSGGQKRRLWVATALLAETPLVFLDEPTSGMDPSSRRELWNILLRMKAAGRCVLFTTHYLEEADVLADRKAVLARGRVQACGTSRDLKLQFGLGYHLQIELSAGYAPEHLQRLSSMVHRHVTGAQQEEGSCGSSKHTSHTGEVLSGQGTTVEVQTTTQVQFTLPFHEVTNFGPLFLELDSEKDMLHVKHYSVSMTSLEEVFMSLGQRAERQAVLAGEAGHSVENADFRVVSTETQSEPHRAESSDRRAAQAMMKVRLLQLFGNRRALWSAVVCPAIFNIAFLAIQGAGGKHNSSDGNLGLAIYPPLAFGVSIIAFTMQLVQDKEWKCKYVSLAHGLSVKSYWAGTFVAHYIVSLLNSLILAVAIAVDPNTGGLSRNSLALIFVEAVIYPVGLLLLAYNASLLFSKVEMAVKVMPLSSLFLGTVPTVCVALFLALPDQYPDIARKIHFAMSILNPVYSLPGTLVMISSEPELTPLGYFTSWCAVPLYCSVLSWALFGTNLLWQDARSYSAKPGNFQEFGNERKDEDVLAEELRVSSSLTPSEDEAACYQGLSHTYRTKVDRKWKETHAVRGISLGIRSGECFGLLGPNGAGKTTTLAVLTGEVRPPSAGKVTLHGHDVTSAAGLAAAYKLLGLCPQTDPLWETVTGRQHLFFYGRVKGVPEAQLGSTVDRLLYRLGLEDSDAKKAASTYSGGMKRKLSLAIALIGNSPLLFLDEPCLASFGHEFTAFDAGAKRHLWKVINMRQPGQTQEEIQEGETPNSGNAVPVITPLQAIQIPLTRLQDTINGALLRTMPLRKVLLEAPGQQREGAANGSVVTWGRDDRGGDSSAVATLLTEGVVQVCGKKKPNAFAAIKANGSVVTRGRADYGGDSSAVAALLTEGVVQVCGNNGAFAAIKENGSVVTWGDVQFGGDSSAVAALLTDGVVQVCGNNAAFAAIKANGSVVTWGIDAHGGDSSAVAALLTEGVVQVCGNNCAFAAIKANSSVVTWGRADDGGDSSAVAALLEEDVVQVCGNNGAFAAIKANGSLVTWGKVNFGGNFQAVTALLTDGVVQVCGNTNAFAAIKANGSVVTWGRAGDGGDSSAVAALLTEGVVQVCGNNGVFAAIKANGSVVTWGKADNGGNSSAVAALLTEGVQAVNQIGESEWSPPSVPMKMVTSPPARVARPRHIDGTLKEGMRICWPVPDAYGDAVITRYDVRVSKHAMMVDAREVRDAPTRPVRGVTLLPGLDLVETTMDGCWEPCKDHFYQVRAASTAGVGDWSESSMPMQVRPERPLRPEAPHHFVCLPRAIVAYWSTPDCQGSPVTSFELRYSTAEDLSRPTMVRGLKGKETEAAVTGLQPHRTYFFQVRCHNDVGASEWSDPSQPEAVQQEPPTKMCAPHRNSVTATSVSVGCVPPADVGTLDGDLVQSYSLRYACGPNRIALIEDKRDREGICYLKGARATGAEIKGLTSGTDIVIQVFAVNEFGEGPPSEWAEFRTESSRPEATDAPLFQLQEISSWSLTLGVKPHHNGGSPFKSFAFEGKDLIKDTIWQTAVWDAHPPDEHGMHYYSINYLSPGHKYQFRAVVSNAIGSSEWSEWSEEVSTMPTVPKSPGAAGATGEQQLLTMGDQDCTSFTVRFAHSSGGSNDNGSPILEYILQWSMDEAFAARVTKETRIRAVDGELSFRCNDCLAGTLCYSRIAAVNAEGAGPFGKPAKITMDADVPVAPAQPRVVSVGIESIKISWLPPHDCGSPVTHFWVNYWETDACGRPEHVRDRGELLIQGKKRFCMLEPLKAGREYAFEVAAENEIGVSPFSDASKPTFTLPPTEPTAPGRPAPVRSTAHSVTVSWNASAAIGTTISNQFLEISSDPTFPVHLTGQAWLSPYRNEEGYGKTRRDVEISPVWHTYQALQVGPSKRAGAPADDQFKMNPNSRPGTVGSASTSYGTSSPTTGITSRPNTVEESSPQKSLLGTSLPSGVLLVLEEEPGPETFEDYDTQVRNITFQAEVSARVFLARLCPYLAECLPTSKPPAKEDSDKKEEPGFYDPEFLEFKDTGPKRMTLLSKEELECHRQKVRRADDTENSGTLSLLKGLKRQQKKADGRTAQYTVYGVQPGTYYYIRVSSLNEIGLGEWSPVSPPLPTGFLAPAPIPEVPGIVLLQKGCCTLTFGWKRSYCWGSPVTKYVVRFG</sequence>
<feature type="transmembrane region" description="Helical" evidence="8">
    <location>
        <begin position="782"/>
        <end position="804"/>
    </location>
</feature>
<feature type="domain" description="Fibronectin type-III" evidence="9">
    <location>
        <begin position="2217"/>
        <end position="2318"/>
    </location>
</feature>
<feature type="region of interest" description="Disordered" evidence="7">
    <location>
        <begin position="1868"/>
        <end position="1888"/>
    </location>
</feature>
<comment type="subcellular location">
    <subcellularLocation>
        <location evidence="1">Membrane</location>
        <topology evidence="1">Multi-pass membrane protein</topology>
    </subcellularLocation>
</comment>
<dbReference type="GO" id="GO:0016020">
    <property type="term" value="C:membrane"/>
    <property type="evidence" value="ECO:0007669"/>
    <property type="project" value="UniProtKB-SubCell"/>
</dbReference>
<dbReference type="SMART" id="SM00382">
    <property type="entry name" value="AAA"/>
    <property type="match status" value="2"/>
</dbReference>
<feature type="transmembrane region" description="Helical" evidence="8">
    <location>
        <begin position="66"/>
        <end position="87"/>
    </location>
</feature>
<keyword evidence="6 8" id="KW-0472">Membrane</keyword>
<dbReference type="SMART" id="SM00060">
    <property type="entry name" value="FN3"/>
    <property type="match status" value="6"/>
</dbReference>
<dbReference type="InterPro" id="IPR036116">
    <property type="entry name" value="FN3_sf"/>
</dbReference>
<keyword evidence="4" id="KW-0067">ATP-binding</keyword>
<evidence type="ECO:0008006" key="13">
    <source>
        <dbReference type="Google" id="ProtNLM"/>
    </source>
</evidence>
<dbReference type="PANTHER" id="PTHR19229:SF250">
    <property type="entry name" value="ABC TRANSPORTER DOMAIN-CONTAINING PROTEIN-RELATED"/>
    <property type="match status" value="1"/>
</dbReference>
<name>A0A813E5A4_POLGL</name>
<evidence type="ECO:0000259" key="9">
    <source>
        <dbReference type="PROSITE" id="PS50853"/>
    </source>
</evidence>
<evidence type="ECO:0000256" key="3">
    <source>
        <dbReference type="ARBA" id="ARBA00022741"/>
    </source>
</evidence>
<dbReference type="InterPro" id="IPR003961">
    <property type="entry name" value="FN3_dom"/>
</dbReference>
<dbReference type="FunFam" id="3.40.50.300:FF:002275">
    <property type="entry name" value="ATP-binding cassette, subfamily A (ABC1), member 16"/>
    <property type="match status" value="1"/>
</dbReference>
<dbReference type="InterPro" id="IPR003593">
    <property type="entry name" value="AAA+_ATPase"/>
</dbReference>
<feature type="transmembrane region" description="Helical" evidence="8">
    <location>
        <begin position="894"/>
        <end position="916"/>
    </location>
</feature>
<dbReference type="GO" id="GO:0005524">
    <property type="term" value="F:ATP binding"/>
    <property type="evidence" value="ECO:0007669"/>
    <property type="project" value="UniProtKB-KW"/>
</dbReference>
<dbReference type="GO" id="GO:0016887">
    <property type="term" value="F:ATP hydrolysis activity"/>
    <property type="evidence" value="ECO:0007669"/>
    <property type="project" value="InterPro"/>
</dbReference>
<dbReference type="EMBL" id="CAJNNV010007693">
    <property type="protein sequence ID" value="CAE8595260.1"/>
    <property type="molecule type" value="Genomic_DNA"/>
</dbReference>
<reference evidence="11" key="1">
    <citation type="submission" date="2021-02" db="EMBL/GenBank/DDBJ databases">
        <authorList>
            <person name="Dougan E. K."/>
            <person name="Rhodes N."/>
            <person name="Thang M."/>
            <person name="Chan C."/>
        </authorList>
    </citation>
    <scope>NUCLEOTIDE SEQUENCE</scope>
</reference>
<dbReference type="InterPro" id="IPR017871">
    <property type="entry name" value="ABC_transporter-like_CS"/>
</dbReference>
<evidence type="ECO:0000259" key="10">
    <source>
        <dbReference type="PROSITE" id="PS50893"/>
    </source>
</evidence>
<dbReference type="GO" id="GO:0005319">
    <property type="term" value="F:lipid transporter activity"/>
    <property type="evidence" value="ECO:0007669"/>
    <property type="project" value="TreeGrafter"/>
</dbReference>
<dbReference type="InterPro" id="IPR013783">
    <property type="entry name" value="Ig-like_fold"/>
</dbReference>
<feature type="domain" description="Fibronectin type-III" evidence="9">
    <location>
        <begin position="2112"/>
        <end position="2213"/>
    </location>
</feature>
<dbReference type="Gene3D" id="2.60.40.10">
    <property type="entry name" value="Immunoglobulins"/>
    <property type="match status" value="6"/>
</dbReference>
<evidence type="ECO:0000256" key="4">
    <source>
        <dbReference type="ARBA" id="ARBA00022840"/>
    </source>
</evidence>
<dbReference type="Gene3D" id="3.40.50.300">
    <property type="entry name" value="P-loop containing nucleotide triphosphate hydrolases"/>
    <property type="match status" value="2"/>
</dbReference>
<dbReference type="PROSITE" id="PS00211">
    <property type="entry name" value="ABC_TRANSPORTER_1"/>
    <property type="match status" value="2"/>
</dbReference>
<feature type="transmembrane region" description="Helical" evidence="8">
    <location>
        <begin position="240"/>
        <end position="263"/>
    </location>
</feature>
<organism evidence="11 12">
    <name type="scientific">Polarella glacialis</name>
    <name type="common">Dinoflagellate</name>
    <dbReference type="NCBI Taxonomy" id="89957"/>
    <lineage>
        <taxon>Eukaryota</taxon>
        <taxon>Sar</taxon>
        <taxon>Alveolata</taxon>
        <taxon>Dinophyceae</taxon>
        <taxon>Suessiales</taxon>
        <taxon>Suessiaceae</taxon>
        <taxon>Polarella</taxon>
    </lineage>
</organism>